<dbReference type="Proteomes" id="UP000765507">
    <property type="component" value="Unassembled WGS sequence"/>
</dbReference>
<keyword evidence="3" id="KW-1185">Reference proteome</keyword>
<reference evidence="2 3" key="1">
    <citation type="journal article" date="2020" name="G3 (Bethesda)">
        <title>Draft Genome of the Common Snapping Turtle, Chelydra serpentina, a Model for Phenotypic Plasticity in Reptiles.</title>
        <authorList>
            <person name="Das D."/>
            <person name="Singh S.K."/>
            <person name="Bierstedt J."/>
            <person name="Erickson A."/>
            <person name="Galli G.L.J."/>
            <person name="Crossley D.A. 2nd"/>
            <person name="Rhen T."/>
        </authorList>
    </citation>
    <scope>NUCLEOTIDE SEQUENCE [LARGE SCALE GENOMIC DNA]</scope>
    <source>
        <strain evidence="2">KW</strain>
    </source>
</reference>
<evidence type="ECO:0000313" key="3">
    <source>
        <dbReference type="Proteomes" id="UP000765507"/>
    </source>
</evidence>
<evidence type="ECO:0000313" key="2">
    <source>
        <dbReference type="EMBL" id="KAG6922807.1"/>
    </source>
</evidence>
<protein>
    <submittedName>
        <fullName evidence="2">Uncharacterized protein</fullName>
    </submittedName>
</protein>
<sequence length="146" mass="15525">QCHPAPLPFCPGETHLCSQPSPTGLQRPPPSVTSSRSAGRCSFNCRRRCVMERCLRGPFWSPTRGPATGCIILRGRPGATSAGRWGMSGGTVPWPGKEECPGPPNSGRAQAPSSPAPLAAQYQELPLLLPNLSLVGRNPFFFCAKS</sequence>
<organism evidence="2 3">
    <name type="scientific">Chelydra serpentina</name>
    <name type="common">Snapping turtle</name>
    <name type="synonym">Testudo serpentina</name>
    <dbReference type="NCBI Taxonomy" id="8475"/>
    <lineage>
        <taxon>Eukaryota</taxon>
        <taxon>Metazoa</taxon>
        <taxon>Chordata</taxon>
        <taxon>Craniata</taxon>
        <taxon>Vertebrata</taxon>
        <taxon>Euteleostomi</taxon>
        <taxon>Archelosauria</taxon>
        <taxon>Testudinata</taxon>
        <taxon>Testudines</taxon>
        <taxon>Cryptodira</taxon>
        <taxon>Durocryptodira</taxon>
        <taxon>Americhelydia</taxon>
        <taxon>Chelydroidea</taxon>
        <taxon>Chelydridae</taxon>
        <taxon>Chelydra</taxon>
    </lineage>
</organism>
<feature type="region of interest" description="Disordered" evidence="1">
    <location>
        <begin position="20"/>
        <end position="39"/>
    </location>
</feature>
<evidence type="ECO:0000256" key="1">
    <source>
        <dbReference type="SAM" id="MobiDB-lite"/>
    </source>
</evidence>
<feature type="non-terminal residue" evidence="2">
    <location>
        <position position="146"/>
    </location>
</feature>
<dbReference type="EMBL" id="JAHGAV010001128">
    <property type="protein sequence ID" value="KAG6922807.1"/>
    <property type="molecule type" value="Genomic_DNA"/>
</dbReference>
<comment type="caution">
    <text evidence="2">The sequence shown here is derived from an EMBL/GenBank/DDBJ whole genome shotgun (WGS) entry which is preliminary data.</text>
</comment>
<proteinExistence type="predicted"/>
<feature type="region of interest" description="Disordered" evidence="1">
    <location>
        <begin position="81"/>
        <end position="114"/>
    </location>
</feature>
<gene>
    <name evidence="2" type="ORF">G0U57_000972</name>
</gene>
<accession>A0A8T1S254</accession>
<feature type="non-terminal residue" evidence="2">
    <location>
        <position position="1"/>
    </location>
</feature>
<dbReference type="AlphaFoldDB" id="A0A8T1S254"/>
<name>A0A8T1S254_CHESE</name>